<feature type="domain" description="RsbT co-antagonist protein RsbRD N-terminal" evidence="2">
    <location>
        <begin position="17"/>
        <end position="155"/>
    </location>
</feature>
<feature type="domain" description="PucR C-terminal helix-turn-helix" evidence="1">
    <location>
        <begin position="330"/>
        <end position="384"/>
    </location>
</feature>
<accession>A0ABT1P7A0</accession>
<evidence type="ECO:0000259" key="2">
    <source>
        <dbReference type="Pfam" id="PF14361"/>
    </source>
</evidence>
<dbReference type="Gene3D" id="1.10.10.2840">
    <property type="entry name" value="PucR C-terminal helix-turn-helix domain"/>
    <property type="match status" value="1"/>
</dbReference>
<keyword evidence="4" id="KW-1185">Reference proteome</keyword>
<protein>
    <submittedName>
        <fullName evidence="3">Helix-turn-helix domain-containing protein</fullName>
    </submittedName>
</protein>
<sequence>MAHQERERVRRELLGDPRTVEAVIAAVHERVPAYAALDDGRMAEVRAITGKALNRLLYLWAADGTLQAADLRLLRGIAAARAADGRPVQAVLRAYRVALTTITELIAARADGLVDGADIFALTRLLLTTLDTLSEVMSTAYAATAEYLASDRTRALRDLLDDLIARRHASAGAIADRAQRLEVQLPDPYCLLLAEPGGPEPFAAEATAAELLGALTPSAGAATPLATTRGPRVVLLLPAAVADEAAAALRARAWRGCAITREPSDRVAAAYRLAADALDTAPGHAHQPGRLLTDADAHVLSLLAGRATATADQIARIVLGPLTEPAQRHLLTALCAYLDTGSATAAARDLHLHPQSMRYRLRRIARLTTRDPRRPWHRLTLDIARTLTNRPALPGA</sequence>
<name>A0ABT1P7A0_9ACTN</name>
<dbReference type="InterPro" id="IPR025751">
    <property type="entry name" value="RsbRD_N_dom"/>
</dbReference>
<organism evidence="3 4">
    <name type="scientific">Streptantibioticus rubrisoli</name>
    <dbReference type="NCBI Taxonomy" id="1387313"/>
    <lineage>
        <taxon>Bacteria</taxon>
        <taxon>Bacillati</taxon>
        <taxon>Actinomycetota</taxon>
        <taxon>Actinomycetes</taxon>
        <taxon>Kitasatosporales</taxon>
        <taxon>Streptomycetaceae</taxon>
        <taxon>Streptantibioticus</taxon>
    </lineage>
</organism>
<dbReference type="Proteomes" id="UP001206206">
    <property type="component" value="Unassembled WGS sequence"/>
</dbReference>
<dbReference type="RefSeq" id="WP_255925217.1">
    <property type="nucleotide sequence ID" value="NZ_JANFNH010000002.1"/>
</dbReference>
<dbReference type="EMBL" id="JANFNH010000002">
    <property type="protein sequence ID" value="MCQ4041256.1"/>
    <property type="molecule type" value="Genomic_DNA"/>
</dbReference>
<evidence type="ECO:0000313" key="3">
    <source>
        <dbReference type="EMBL" id="MCQ4041256.1"/>
    </source>
</evidence>
<reference evidence="3 4" key="1">
    <citation type="submission" date="2022-06" db="EMBL/GenBank/DDBJ databases">
        <title>Draft genome sequence of type strain Streptomyces rubrisoli DSM 42083.</title>
        <authorList>
            <person name="Duangmal K."/>
            <person name="Klaysubun C."/>
        </authorList>
    </citation>
    <scope>NUCLEOTIDE SEQUENCE [LARGE SCALE GENOMIC DNA]</scope>
    <source>
        <strain evidence="3 4">DSM 42083</strain>
    </source>
</reference>
<dbReference type="Pfam" id="PF13556">
    <property type="entry name" value="HTH_30"/>
    <property type="match status" value="1"/>
</dbReference>
<dbReference type="InterPro" id="IPR025736">
    <property type="entry name" value="PucR_C-HTH_dom"/>
</dbReference>
<dbReference type="Pfam" id="PF14361">
    <property type="entry name" value="RsbRD_N"/>
    <property type="match status" value="1"/>
</dbReference>
<dbReference type="PANTHER" id="PTHR33744:SF1">
    <property type="entry name" value="DNA-BINDING TRANSCRIPTIONAL ACTIVATOR ADER"/>
    <property type="match status" value="1"/>
</dbReference>
<comment type="caution">
    <text evidence="3">The sequence shown here is derived from an EMBL/GenBank/DDBJ whole genome shotgun (WGS) entry which is preliminary data.</text>
</comment>
<dbReference type="InterPro" id="IPR051448">
    <property type="entry name" value="CdaR-like_regulators"/>
</dbReference>
<gene>
    <name evidence="3" type="ORF">NON19_04235</name>
</gene>
<proteinExistence type="predicted"/>
<evidence type="ECO:0000313" key="4">
    <source>
        <dbReference type="Proteomes" id="UP001206206"/>
    </source>
</evidence>
<dbReference type="PANTHER" id="PTHR33744">
    <property type="entry name" value="CARBOHYDRATE DIACID REGULATOR"/>
    <property type="match status" value="1"/>
</dbReference>
<dbReference type="InterPro" id="IPR042070">
    <property type="entry name" value="PucR_C-HTH_sf"/>
</dbReference>
<evidence type="ECO:0000259" key="1">
    <source>
        <dbReference type="Pfam" id="PF13556"/>
    </source>
</evidence>